<dbReference type="EMBL" id="CAJNYT010002290">
    <property type="protein sequence ID" value="CAF3460087.1"/>
    <property type="molecule type" value="Genomic_DNA"/>
</dbReference>
<dbReference type="Proteomes" id="UP000663872">
    <property type="component" value="Unassembled WGS sequence"/>
</dbReference>
<accession>A0A821PFL3</accession>
<dbReference type="EMBL" id="CAJNXB010000614">
    <property type="protein sequence ID" value="CAF3076492.1"/>
    <property type="molecule type" value="Genomic_DNA"/>
</dbReference>
<gene>
    <name evidence="3" type="ORF">GRG538_LOCUS14868</name>
    <name evidence="4" type="ORF">KIK155_LOCUS24590</name>
    <name evidence="6" type="ORF">QYT958_LOCUS24121</name>
    <name evidence="2" type="ORF">TIS948_LOCUS5393</name>
    <name evidence="7" type="ORF">TOA249_LOCUS25541</name>
    <name evidence="5" type="ORF">UJA718_LOCUS26920</name>
</gene>
<dbReference type="EMBL" id="CAJOBR010005052">
    <property type="protein sequence ID" value="CAF4805177.1"/>
    <property type="molecule type" value="Genomic_DNA"/>
</dbReference>
<evidence type="ECO:0000313" key="3">
    <source>
        <dbReference type="EMBL" id="CAF3460087.1"/>
    </source>
</evidence>
<evidence type="ECO:0000313" key="4">
    <source>
        <dbReference type="EMBL" id="CAF3669822.1"/>
    </source>
</evidence>
<dbReference type="AlphaFoldDB" id="A0A821PFL3"/>
<feature type="region of interest" description="Disordered" evidence="1">
    <location>
        <begin position="1"/>
        <end position="42"/>
    </location>
</feature>
<comment type="caution">
    <text evidence="6">The sequence shown here is derived from an EMBL/GenBank/DDBJ whole genome shotgun (WGS) entry which is preliminary data.</text>
</comment>
<evidence type="ECO:0000313" key="9">
    <source>
        <dbReference type="Proteomes" id="UP000663873"/>
    </source>
</evidence>
<evidence type="ECO:0000313" key="7">
    <source>
        <dbReference type="EMBL" id="CAF4834023.1"/>
    </source>
</evidence>
<evidence type="ECO:0000313" key="2">
    <source>
        <dbReference type="EMBL" id="CAF3076492.1"/>
    </source>
</evidence>
<dbReference type="EMBL" id="CAJOBP010007222">
    <property type="protein sequence ID" value="CAF4509910.1"/>
    <property type="molecule type" value="Genomic_DNA"/>
</dbReference>
<dbReference type="Proteomes" id="UP000663848">
    <property type="component" value="Unassembled WGS sequence"/>
</dbReference>
<evidence type="ECO:0000313" key="6">
    <source>
        <dbReference type="EMBL" id="CAF4805177.1"/>
    </source>
</evidence>
<evidence type="ECO:0000256" key="1">
    <source>
        <dbReference type="SAM" id="MobiDB-lite"/>
    </source>
</evidence>
<name>A0A821PFL3_9BILA</name>
<dbReference type="EMBL" id="CAJNYV010004402">
    <property type="protein sequence ID" value="CAF3669822.1"/>
    <property type="molecule type" value="Genomic_DNA"/>
</dbReference>
<dbReference type="Proteomes" id="UP000663838">
    <property type="component" value="Unassembled WGS sequence"/>
</dbReference>
<keyword evidence="9" id="KW-1185">Reference proteome</keyword>
<evidence type="ECO:0000313" key="8">
    <source>
        <dbReference type="Proteomes" id="UP000663848"/>
    </source>
</evidence>
<dbReference type="Proteomes" id="UP000663825">
    <property type="component" value="Unassembled WGS sequence"/>
</dbReference>
<proteinExistence type="predicted"/>
<dbReference type="Proteomes" id="UP000663865">
    <property type="component" value="Unassembled WGS sequence"/>
</dbReference>
<reference evidence="6" key="1">
    <citation type="submission" date="2021-02" db="EMBL/GenBank/DDBJ databases">
        <authorList>
            <person name="Nowell W R."/>
        </authorList>
    </citation>
    <scope>NUCLEOTIDE SEQUENCE</scope>
</reference>
<dbReference type="Proteomes" id="UP000663873">
    <property type="component" value="Unassembled WGS sequence"/>
</dbReference>
<evidence type="ECO:0000313" key="5">
    <source>
        <dbReference type="EMBL" id="CAF4509910.1"/>
    </source>
</evidence>
<protein>
    <submittedName>
        <fullName evidence="6">Uncharacterized protein</fullName>
    </submittedName>
</protein>
<dbReference type="EMBL" id="CAJOBS010002794">
    <property type="protein sequence ID" value="CAF4834023.1"/>
    <property type="molecule type" value="Genomic_DNA"/>
</dbReference>
<feature type="compositionally biased region" description="Low complexity" evidence="1">
    <location>
        <begin position="1"/>
        <end position="14"/>
    </location>
</feature>
<dbReference type="OrthoDB" id="10064137at2759"/>
<sequence length="113" mass="12155">MDDGSSAVQVVDVSSSDDDSLNHSAGNRGQVEDAETISEGNNEAANLARYSVSLFSITVQMDTIPSEDNTGKQANHLPIEVAVLSRIQSCVCKQKIVSPSVTTREEHSNEMFI</sequence>
<organism evidence="6 8">
    <name type="scientific">Rotaria socialis</name>
    <dbReference type="NCBI Taxonomy" id="392032"/>
    <lineage>
        <taxon>Eukaryota</taxon>
        <taxon>Metazoa</taxon>
        <taxon>Spiralia</taxon>
        <taxon>Gnathifera</taxon>
        <taxon>Rotifera</taxon>
        <taxon>Eurotatoria</taxon>
        <taxon>Bdelloidea</taxon>
        <taxon>Philodinida</taxon>
        <taxon>Philodinidae</taxon>
        <taxon>Rotaria</taxon>
    </lineage>
</organism>